<dbReference type="RefSeq" id="WP_399648729.1">
    <property type="nucleotide sequence ID" value="NZ_JBITYG010000004.1"/>
</dbReference>
<dbReference type="Gene3D" id="2.30.320.10">
    <property type="entry name" value="YwqG-like"/>
    <property type="match status" value="1"/>
</dbReference>
<feature type="region of interest" description="Disordered" evidence="1">
    <location>
        <begin position="1"/>
        <end position="48"/>
    </location>
</feature>
<protein>
    <recommendedName>
        <fullName evidence="4">DUF1963 domain-containing protein</fullName>
    </recommendedName>
</protein>
<evidence type="ECO:0000313" key="2">
    <source>
        <dbReference type="EMBL" id="MFI9101831.1"/>
    </source>
</evidence>
<proteinExistence type="predicted"/>
<evidence type="ECO:0008006" key="4">
    <source>
        <dbReference type="Google" id="ProtNLM"/>
    </source>
</evidence>
<name>A0ABW8C8V9_9ACTN</name>
<organism evidence="2 3">
    <name type="scientific">Streptomyces fildesensis</name>
    <dbReference type="NCBI Taxonomy" id="375757"/>
    <lineage>
        <taxon>Bacteria</taxon>
        <taxon>Bacillati</taxon>
        <taxon>Actinomycetota</taxon>
        <taxon>Actinomycetes</taxon>
        <taxon>Kitasatosporales</taxon>
        <taxon>Streptomycetaceae</taxon>
        <taxon>Streptomyces</taxon>
    </lineage>
</organism>
<comment type="caution">
    <text evidence="2">The sequence shown here is derived from an EMBL/GenBank/DDBJ whole genome shotgun (WGS) entry which is preliminary data.</text>
</comment>
<accession>A0ABW8C8V9</accession>
<sequence>MTRTTPERPVDVEALFPELSAHRRMGTRLHPRPGAPAPDQSSVGGPFLWPAGEDWPVCREPHPRGRGELLRDVRLRRRILAEAWSRPSASGEPEGPTDEEREVLKSLRRGRHAPELADTDPIPLLAVTQLFTRDVAGLHGPGDNDLLQVFWCPFDRHGDGQHPGLHLHWRDSAQVTEPLIEAPEPQVVGRGDYVPEPCVLHPEQVLEHEYEGLLPQGLQERLEEWEEGAEEDDEDEEGAGGPTYQHDLSIPPGWKVGGFASWHLTDPTPVECSCGRPMELLLTIDSKEWDGGSRSWVPIEDQPAIDVLDANIPTQISVGRWGSLRIFTCPADPTHPHRVSLQ</sequence>
<keyword evidence="3" id="KW-1185">Reference proteome</keyword>
<reference evidence="2 3" key="1">
    <citation type="submission" date="2024-10" db="EMBL/GenBank/DDBJ databases">
        <title>The Natural Products Discovery Center: Release of the First 8490 Sequenced Strains for Exploring Actinobacteria Biosynthetic Diversity.</title>
        <authorList>
            <person name="Kalkreuter E."/>
            <person name="Kautsar S.A."/>
            <person name="Yang D."/>
            <person name="Bader C.D."/>
            <person name="Teijaro C.N."/>
            <person name="Fluegel L."/>
            <person name="Davis C.M."/>
            <person name="Simpson J.R."/>
            <person name="Lauterbach L."/>
            <person name="Steele A.D."/>
            <person name="Gui C."/>
            <person name="Meng S."/>
            <person name="Li G."/>
            <person name="Viehrig K."/>
            <person name="Ye F."/>
            <person name="Su P."/>
            <person name="Kiefer A.F."/>
            <person name="Nichols A."/>
            <person name="Cepeda A.J."/>
            <person name="Yan W."/>
            <person name="Fan B."/>
            <person name="Jiang Y."/>
            <person name="Adhikari A."/>
            <person name="Zheng C.-J."/>
            <person name="Schuster L."/>
            <person name="Cowan T.M."/>
            <person name="Smanski M.J."/>
            <person name="Chevrette M.G."/>
            <person name="De Carvalho L.P.S."/>
            <person name="Shen B."/>
        </authorList>
    </citation>
    <scope>NUCLEOTIDE SEQUENCE [LARGE SCALE GENOMIC DNA]</scope>
    <source>
        <strain evidence="2 3">NPDC053399</strain>
    </source>
</reference>
<evidence type="ECO:0000256" key="1">
    <source>
        <dbReference type="SAM" id="MobiDB-lite"/>
    </source>
</evidence>
<feature type="compositionally biased region" description="Basic residues" evidence="1">
    <location>
        <begin position="22"/>
        <end position="31"/>
    </location>
</feature>
<gene>
    <name evidence="2" type="ORF">ACIGXA_15050</name>
</gene>
<feature type="compositionally biased region" description="Acidic residues" evidence="1">
    <location>
        <begin position="223"/>
        <end position="238"/>
    </location>
</feature>
<feature type="region of interest" description="Disordered" evidence="1">
    <location>
        <begin position="223"/>
        <end position="248"/>
    </location>
</feature>
<dbReference type="EMBL" id="JBITYG010000004">
    <property type="protein sequence ID" value="MFI9101831.1"/>
    <property type="molecule type" value="Genomic_DNA"/>
</dbReference>
<dbReference type="Proteomes" id="UP001614394">
    <property type="component" value="Unassembled WGS sequence"/>
</dbReference>
<feature type="compositionally biased region" description="Basic and acidic residues" evidence="1">
    <location>
        <begin position="1"/>
        <end position="11"/>
    </location>
</feature>
<evidence type="ECO:0000313" key="3">
    <source>
        <dbReference type="Proteomes" id="UP001614394"/>
    </source>
</evidence>